<evidence type="ECO:0000313" key="9">
    <source>
        <dbReference type="Proteomes" id="UP000440578"/>
    </source>
</evidence>
<dbReference type="PROSITE" id="PS00941">
    <property type="entry name" value="CARBOXYLESTERASE_B_2"/>
    <property type="match status" value="1"/>
</dbReference>
<keyword evidence="4" id="KW-0325">Glycoprotein</keyword>
<organism evidence="8 9">
    <name type="scientific">Amphibalanus amphitrite</name>
    <name type="common">Striped barnacle</name>
    <name type="synonym">Balanus amphitrite</name>
    <dbReference type="NCBI Taxonomy" id="1232801"/>
    <lineage>
        <taxon>Eukaryota</taxon>
        <taxon>Metazoa</taxon>
        <taxon>Ecdysozoa</taxon>
        <taxon>Arthropoda</taxon>
        <taxon>Crustacea</taxon>
        <taxon>Multicrustacea</taxon>
        <taxon>Cirripedia</taxon>
        <taxon>Thoracica</taxon>
        <taxon>Thoracicalcarea</taxon>
        <taxon>Balanomorpha</taxon>
        <taxon>Balanoidea</taxon>
        <taxon>Balanidae</taxon>
        <taxon>Amphibalaninae</taxon>
        <taxon>Amphibalanus</taxon>
    </lineage>
</organism>
<feature type="compositionally biased region" description="Low complexity" evidence="6">
    <location>
        <begin position="1"/>
        <end position="17"/>
    </location>
</feature>
<evidence type="ECO:0000256" key="3">
    <source>
        <dbReference type="ARBA" id="ARBA00022801"/>
    </source>
</evidence>
<evidence type="ECO:0000256" key="1">
    <source>
        <dbReference type="ARBA" id="ARBA00005964"/>
    </source>
</evidence>
<dbReference type="PANTHER" id="PTHR11559">
    <property type="entry name" value="CARBOXYLESTERASE"/>
    <property type="match status" value="1"/>
</dbReference>
<dbReference type="InterPro" id="IPR019826">
    <property type="entry name" value="Carboxylesterase_B_AS"/>
</dbReference>
<gene>
    <name evidence="8" type="primary">CES4A_1</name>
    <name evidence="8" type="ORF">FJT64_018535</name>
</gene>
<keyword evidence="9" id="KW-1185">Reference proteome</keyword>
<dbReference type="OrthoDB" id="6846267at2759"/>
<feature type="region of interest" description="Disordered" evidence="6">
    <location>
        <begin position="1"/>
        <end position="40"/>
    </location>
</feature>
<dbReference type="AlphaFoldDB" id="A0A6A4X646"/>
<comment type="similarity">
    <text evidence="1 5">Belongs to the type-B carboxylesterase/lipase family.</text>
</comment>
<dbReference type="InterPro" id="IPR002018">
    <property type="entry name" value="CarbesteraseB"/>
</dbReference>
<evidence type="ECO:0000313" key="8">
    <source>
        <dbReference type="EMBL" id="KAF0310438.1"/>
    </source>
</evidence>
<dbReference type="PROSITE" id="PS00122">
    <property type="entry name" value="CARBOXYLESTERASE_B_1"/>
    <property type="match status" value="1"/>
</dbReference>
<proteinExistence type="inferred from homology"/>
<sequence>MLSFPPLLRSSSPLPSSGALTCTRRRPDSTGDLWTRGTDVTTSGTWEGPHIGLTWYRCAEQRSRERDSARPAEARSCGVRSTLCSQRWYGSEWERQNLRTAAGVERDAMATATRLVALLTGLALLSVAAAAGNLSLVVTTTGGTLQGTTLRSLLGNEFFAFKGIPYAEPPLAELRFQPPEPHSGWSGVRDASQFGQRCVQADMFTGEPAGGEDCLFLNVYTPRLPSEREDIRLPVMVWIHGGGFIMGDGDETLYGPQYLLDQQVVLVTLNYRLGPFGFFTTEDEAAPGNYGLRDQVLALRWVQDNIEAFGGDADEVTVFGESAGGASIGLLVLSPLAEGLFTRAISQSGASFSNFAASGSAQRKYAKRHAELLGCDTSSSTAIVECLREKPASEIMSALSQVDKPSIIPSFVIVYLPRVDAEAPAPFLPEDPHVALKNGRFNRVPWMNGMTRDESVGTVGMLPPKFLASPPDLKAWGNELLELGDATDDPAEIAGSIYRFYFGEDHSGEVDKQRLVDLLTDRTFAVSISKEIELASIHTPVYKYIMDHTGPGRLKLLDVFTSLLGLPRPAGEDLGVAHGDELMYLFLPSIGAPVELGSPEHKVVRFMVSVWTSFARHGYPSSDVVLMPRWPAYTTDRQQHMWLSTEPRLGQAAFSERLSFWNGLDIRENWRGPLDHDEGDI</sequence>
<comment type="caution">
    <text evidence="8">The sequence shown here is derived from an EMBL/GenBank/DDBJ whole genome shotgun (WGS) entry which is preliminary data.</text>
</comment>
<name>A0A6A4X646_AMPAM</name>
<evidence type="ECO:0000256" key="6">
    <source>
        <dbReference type="SAM" id="MobiDB-lite"/>
    </source>
</evidence>
<keyword evidence="3 5" id="KW-0378">Hydrolase</keyword>
<evidence type="ECO:0000259" key="7">
    <source>
        <dbReference type="Pfam" id="PF00135"/>
    </source>
</evidence>
<protein>
    <recommendedName>
        <fullName evidence="5">Carboxylic ester hydrolase</fullName>
        <ecNumber evidence="5">3.1.1.-</ecNumber>
    </recommendedName>
</protein>
<evidence type="ECO:0000256" key="4">
    <source>
        <dbReference type="ARBA" id="ARBA00023180"/>
    </source>
</evidence>
<dbReference type="Proteomes" id="UP000440578">
    <property type="component" value="Unassembled WGS sequence"/>
</dbReference>
<reference evidence="8 9" key="1">
    <citation type="submission" date="2019-07" db="EMBL/GenBank/DDBJ databases">
        <title>Draft genome assembly of a fouling barnacle, Amphibalanus amphitrite (Darwin, 1854): The first reference genome for Thecostraca.</title>
        <authorList>
            <person name="Kim W."/>
        </authorList>
    </citation>
    <scope>NUCLEOTIDE SEQUENCE [LARGE SCALE GENOMIC DNA]</scope>
    <source>
        <strain evidence="8">SNU_AA5</strain>
        <tissue evidence="8">Soma without cirri and trophi</tissue>
    </source>
</reference>
<dbReference type="EMBL" id="VIIS01000309">
    <property type="protein sequence ID" value="KAF0310438.1"/>
    <property type="molecule type" value="Genomic_DNA"/>
</dbReference>
<dbReference type="Pfam" id="PF00135">
    <property type="entry name" value="COesterase"/>
    <property type="match status" value="1"/>
</dbReference>
<dbReference type="EC" id="3.1.1.-" evidence="5"/>
<keyword evidence="2" id="KW-0719">Serine esterase</keyword>
<dbReference type="Gene3D" id="3.40.50.1820">
    <property type="entry name" value="alpha/beta hydrolase"/>
    <property type="match status" value="1"/>
</dbReference>
<evidence type="ECO:0000256" key="5">
    <source>
        <dbReference type="RuleBase" id="RU361235"/>
    </source>
</evidence>
<dbReference type="InterPro" id="IPR019819">
    <property type="entry name" value="Carboxylesterase_B_CS"/>
</dbReference>
<feature type="domain" description="Carboxylesterase type B" evidence="7">
    <location>
        <begin position="136"/>
        <end position="661"/>
    </location>
</feature>
<evidence type="ECO:0000256" key="2">
    <source>
        <dbReference type="ARBA" id="ARBA00022487"/>
    </source>
</evidence>
<dbReference type="GO" id="GO:0052689">
    <property type="term" value="F:carboxylic ester hydrolase activity"/>
    <property type="evidence" value="ECO:0007669"/>
    <property type="project" value="UniProtKB-KW"/>
</dbReference>
<dbReference type="InterPro" id="IPR050309">
    <property type="entry name" value="Type-B_Carboxylest/Lipase"/>
</dbReference>
<dbReference type="SUPFAM" id="SSF53474">
    <property type="entry name" value="alpha/beta-Hydrolases"/>
    <property type="match status" value="1"/>
</dbReference>
<dbReference type="InterPro" id="IPR029058">
    <property type="entry name" value="AB_hydrolase_fold"/>
</dbReference>
<accession>A0A6A4X646</accession>